<evidence type="ECO:0000256" key="2">
    <source>
        <dbReference type="SAM" id="MobiDB-lite"/>
    </source>
</evidence>
<dbReference type="GO" id="GO:0005737">
    <property type="term" value="C:cytoplasm"/>
    <property type="evidence" value="ECO:0007669"/>
    <property type="project" value="TreeGrafter"/>
</dbReference>
<comment type="caution">
    <text evidence="4">The sequence shown here is derived from an EMBL/GenBank/DDBJ whole genome shotgun (WGS) entry which is preliminary data.</text>
</comment>
<dbReference type="SMART" id="SM00271">
    <property type="entry name" value="DnaJ"/>
    <property type="match status" value="1"/>
</dbReference>
<accession>A0A3R7NNA5</accession>
<organism evidence="4 5">
    <name type="scientific">Trypanosoma rangeli</name>
    <dbReference type="NCBI Taxonomy" id="5698"/>
    <lineage>
        <taxon>Eukaryota</taxon>
        <taxon>Discoba</taxon>
        <taxon>Euglenozoa</taxon>
        <taxon>Kinetoplastea</taxon>
        <taxon>Metakinetoplastina</taxon>
        <taxon>Trypanosomatida</taxon>
        <taxon>Trypanosomatidae</taxon>
        <taxon>Trypanosoma</taxon>
        <taxon>Herpetosoma</taxon>
    </lineage>
</organism>
<evidence type="ECO:0000313" key="4">
    <source>
        <dbReference type="EMBL" id="RNF08949.1"/>
    </source>
</evidence>
<dbReference type="EMBL" id="MKGL01000056">
    <property type="protein sequence ID" value="RNF08949.1"/>
    <property type="molecule type" value="Genomic_DNA"/>
</dbReference>
<keyword evidence="1" id="KW-0143">Chaperone</keyword>
<protein>
    <submittedName>
        <fullName evidence="4">Chaperone DnaJ protein</fullName>
    </submittedName>
</protein>
<proteinExistence type="predicted"/>
<dbReference type="RefSeq" id="XP_029240692.1">
    <property type="nucleotide sequence ID" value="XM_029379361.1"/>
</dbReference>
<dbReference type="GO" id="GO:0042026">
    <property type="term" value="P:protein refolding"/>
    <property type="evidence" value="ECO:0007669"/>
    <property type="project" value="TreeGrafter"/>
</dbReference>
<feature type="compositionally biased region" description="Basic residues" evidence="2">
    <location>
        <begin position="132"/>
        <end position="142"/>
    </location>
</feature>
<dbReference type="PROSITE" id="PS50076">
    <property type="entry name" value="DNAJ_2"/>
    <property type="match status" value="1"/>
</dbReference>
<dbReference type="PRINTS" id="PR00625">
    <property type="entry name" value="JDOMAIN"/>
</dbReference>
<dbReference type="PANTHER" id="PTHR43096">
    <property type="entry name" value="DNAJ HOMOLOG 1, MITOCHONDRIAL-RELATED"/>
    <property type="match status" value="1"/>
</dbReference>
<dbReference type="GO" id="GO:0051082">
    <property type="term" value="F:unfolded protein binding"/>
    <property type="evidence" value="ECO:0007669"/>
    <property type="project" value="TreeGrafter"/>
</dbReference>
<name>A0A3R7NNA5_TRYRA</name>
<keyword evidence="5" id="KW-1185">Reference proteome</keyword>
<dbReference type="Gene3D" id="1.10.287.110">
    <property type="entry name" value="DnaJ domain"/>
    <property type="match status" value="1"/>
</dbReference>
<gene>
    <name evidence="4" type="ORF">TraAM80_02356</name>
</gene>
<feature type="compositionally biased region" description="Polar residues" evidence="2">
    <location>
        <begin position="121"/>
        <end position="131"/>
    </location>
</feature>
<dbReference type="Proteomes" id="UP000283634">
    <property type="component" value="Unassembled WGS sequence"/>
</dbReference>
<evidence type="ECO:0000256" key="1">
    <source>
        <dbReference type="ARBA" id="ARBA00023186"/>
    </source>
</evidence>
<reference evidence="4 5" key="1">
    <citation type="journal article" date="2018" name="BMC Genomics">
        <title>Genomic comparison of Trypanosoma conorhini and Trypanosoma rangeli to Trypanosoma cruzi strains of high and low virulence.</title>
        <authorList>
            <person name="Bradwell K.R."/>
            <person name="Koparde V.N."/>
            <person name="Matveyev A.V."/>
            <person name="Serrano M.G."/>
            <person name="Alves J.M."/>
            <person name="Parikh H."/>
            <person name="Huang B."/>
            <person name="Lee V."/>
            <person name="Espinosa-Alvarez O."/>
            <person name="Ortiz P.A."/>
            <person name="Costa-Martins A.G."/>
            <person name="Teixeira M.M."/>
            <person name="Buck G.A."/>
        </authorList>
    </citation>
    <scope>NUCLEOTIDE SEQUENCE [LARGE SCALE GENOMIC DNA]</scope>
    <source>
        <strain evidence="4 5">AM80</strain>
    </source>
</reference>
<dbReference type="SUPFAM" id="SSF46565">
    <property type="entry name" value="Chaperone J-domain"/>
    <property type="match status" value="1"/>
</dbReference>
<dbReference type="OMA" id="ATHPDRC"/>
<dbReference type="OrthoDB" id="442087at2759"/>
<evidence type="ECO:0000259" key="3">
    <source>
        <dbReference type="PROSITE" id="PS50076"/>
    </source>
</evidence>
<dbReference type="CDD" id="cd06257">
    <property type="entry name" value="DnaJ"/>
    <property type="match status" value="1"/>
</dbReference>
<dbReference type="PANTHER" id="PTHR43096:SF52">
    <property type="entry name" value="DNAJ HOMOLOG 1, MITOCHONDRIAL-RELATED"/>
    <property type="match status" value="1"/>
</dbReference>
<dbReference type="AlphaFoldDB" id="A0A3R7NNA5"/>
<feature type="region of interest" description="Disordered" evidence="2">
    <location>
        <begin position="107"/>
        <end position="147"/>
    </location>
</feature>
<dbReference type="InterPro" id="IPR001623">
    <property type="entry name" value="DnaJ_domain"/>
</dbReference>
<feature type="domain" description="J" evidence="3">
    <location>
        <begin position="13"/>
        <end position="90"/>
    </location>
</feature>
<sequence length="246" mass="28295">MGGTARKHDCVQWAWRVLGLDTNPSYDSIRAAYCRLAVATHPDRCTDPGAKEKFQLLHTAYETALENHSQHKCTKGRVKNAERSGFDWRSEVARVREAYSSMFKYRRRPEAAEAPSKKHSSTLSRAAPQQTKKFRRSKKKNAARAQMCGTNSAAAATGIASIPPVAQEERRLRVIEPRRRHYLSLSQKLVCRMVSREASRRRVIVHSAQKERRGILLCLNEERIRHAIKEWETVSWAKMKEQWAEL</sequence>
<evidence type="ECO:0000313" key="5">
    <source>
        <dbReference type="Proteomes" id="UP000283634"/>
    </source>
</evidence>
<dbReference type="Pfam" id="PF00226">
    <property type="entry name" value="DnaJ"/>
    <property type="match status" value="1"/>
</dbReference>
<dbReference type="InterPro" id="IPR036869">
    <property type="entry name" value="J_dom_sf"/>
</dbReference>
<dbReference type="GeneID" id="40326289"/>